<gene>
    <name evidence="7" type="ORF">BN946_scf184830.g11</name>
</gene>
<comment type="subcellular location">
    <subcellularLocation>
        <location evidence="1">Nucleus</location>
    </subcellularLocation>
</comment>
<dbReference type="STRING" id="5643.A0A060SFF6"/>
<protein>
    <submittedName>
        <fullName evidence="7">Uncharacterized protein</fullName>
    </submittedName>
</protein>
<accession>A0A060SFF6</accession>
<dbReference type="EMBL" id="CCBP010000096">
    <property type="protein sequence ID" value="CDO70979.1"/>
    <property type="molecule type" value="Genomic_DNA"/>
</dbReference>
<dbReference type="HOGENOM" id="CLU_075134_0_0_1"/>
<dbReference type="Gene3D" id="3.40.50.300">
    <property type="entry name" value="P-loop containing nucleotide triphosphate hydrolases"/>
    <property type="match status" value="1"/>
</dbReference>
<keyword evidence="3" id="KW-0227">DNA damage</keyword>
<keyword evidence="4" id="KW-0067">ATP-binding</keyword>
<sequence>MSDRPLSTLSSLAPPSALTGAGYETVQDLLSNSTPEQLSKDLNIPLPASQAVFSAAAGPSQRSLLPMTQSAAAMMSITVRQHSTACPPLDRLLGGGLKRGFVLEINGPPGSGKEQMAANAVRTFVDSGQQVLFVDMQNMVPPATIKRILISSPTADSDRMDLVRYLSFHTTTEFVAFVRTLPAYLEANPATALLVLNSLAFPFQPHTIKRFAILDKLKQTLARACASMGLTVIITSQLTTKMLEGDGQPGSAPPGSKSVMVPSFSASIVTEPSSHCPRNAHLMHP</sequence>
<dbReference type="GO" id="GO:0033065">
    <property type="term" value="C:Rad51C-XRCC3 complex"/>
    <property type="evidence" value="ECO:0007669"/>
    <property type="project" value="TreeGrafter"/>
</dbReference>
<dbReference type="SUPFAM" id="SSF52540">
    <property type="entry name" value="P-loop containing nucleoside triphosphate hydrolases"/>
    <property type="match status" value="1"/>
</dbReference>
<evidence type="ECO:0000256" key="1">
    <source>
        <dbReference type="ARBA" id="ARBA00004123"/>
    </source>
</evidence>
<dbReference type="GO" id="GO:0005524">
    <property type="term" value="F:ATP binding"/>
    <property type="evidence" value="ECO:0007669"/>
    <property type="project" value="UniProtKB-KW"/>
</dbReference>
<organism evidence="7 8">
    <name type="scientific">Pycnoporus cinnabarinus</name>
    <name type="common">Cinnabar-red polypore</name>
    <name type="synonym">Trametes cinnabarina</name>
    <dbReference type="NCBI Taxonomy" id="5643"/>
    <lineage>
        <taxon>Eukaryota</taxon>
        <taxon>Fungi</taxon>
        <taxon>Dikarya</taxon>
        <taxon>Basidiomycota</taxon>
        <taxon>Agaricomycotina</taxon>
        <taxon>Agaricomycetes</taxon>
        <taxon>Polyporales</taxon>
        <taxon>Polyporaceae</taxon>
        <taxon>Trametes</taxon>
    </lineage>
</organism>
<keyword evidence="5" id="KW-0234">DNA repair</keyword>
<evidence type="ECO:0000313" key="7">
    <source>
        <dbReference type="EMBL" id="CDO70979.1"/>
    </source>
</evidence>
<reference evidence="7" key="1">
    <citation type="submission" date="2014-01" db="EMBL/GenBank/DDBJ databases">
        <title>The genome of the white-rot fungus Pycnoporus cinnabarinus: a basidiomycete model with a versatile arsenal for lignocellulosic biomass breakdown.</title>
        <authorList>
            <person name="Levasseur A."/>
            <person name="Lomascolo A."/>
            <person name="Ruiz-Duenas F.J."/>
            <person name="Uzan E."/>
            <person name="Piumi F."/>
            <person name="Kues U."/>
            <person name="Ram A.F.J."/>
            <person name="Murat C."/>
            <person name="Haon M."/>
            <person name="Benoit I."/>
            <person name="Arfi Y."/>
            <person name="Chevret D."/>
            <person name="Drula E."/>
            <person name="Kwon M.J."/>
            <person name="Gouret P."/>
            <person name="Lesage-Meessen L."/>
            <person name="Lombard V."/>
            <person name="Mariette J."/>
            <person name="Noirot C."/>
            <person name="Park J."/>
            <person name="Patyshakuliyeva A."/>
            <person name="Wieneger R.A.B."/>
            <person name="Wosten H.A.B."/>
            <person name="Martin F."/>
            <person name="Coutinho P.M."/>
            <person name="de Vries R."/>
            <person name="Martinez A.T."/>
            <person name="Klopp C."/>
            <person name="Pontarotti P."/>
            <person name="Henrissat B."/>
            <person name="Record E."/>
        </authorList>
    </citation>
    <scope>NUCLEOTIDE SEQUENCE [LARGE SCALE GENOMIC DNA]</scope>
    <source>
        <strain evidence="7">BRFM137</strain>
    </source>
</reference>
<dbReference type="OMA" id="FVDMQNM"/>
<dbReference type="GO" id="GO:0005657">
    <property type="term" value="C:replication fork"/>
    <property type="evidence" value="ECO:0007669"/>
    <property type="project" value="TreeGrafter"/>
</dbReference>
<dbReference type="GO" id="GO:0000400">
    <property type="term" value="F:four-way junction DNA binding"/>
    <property type="evidence" value="ECO:0007669"/>
    <property type="project" value="TreeGrafter"/>
</dbReference>
<dbReference type="OrthoDB" id="5957327at2759"/>
<evidence type="ECO:0000256" key="2">
    <source>
        <dbReference type="ARBA" id="ARBA00022741"/>
    </source>
</evidence>
<keyword evidence="8" id="KW-1185">Reference proteome</keyword>
<keyword evidence="2" id="KW-0547">Nucleotide-binding</keyword>
<dbReference type="Proteomes" id="UP000029665">
    <property type="component" value="Unassembled WGS sequence"/>
</dbReference>
<dbReference type="PANTHER" id="PTHR46239:SF1">
    <property type="entry name" value="DNA REPAIR PROTEIN RAD51 HOMOLOG 3"/>
    <property type="match status" value="1"/>
</dbReference>
<dbReference type="AlphaFoldDB" id="A0A060SFF6"/>
<dbReference type="GO" id="GO:0000707">
    <property type="term" value="P:meiotic DNA recombinase assembly"/>
    <property type="evidence" value="ECO:0007669"/>
    <property type="project" value="TreeGrafter"/>
</dbReference>
<dbReference type="GO" id="GO:0033063">
    <property type="term" value="C:Rad51B-Rad51C-Rad51D-XRCC2 complex"/>
    <property type="evidence" value="ECO:0007669"/>
    <property type="project" value="TreeGrafter"/>
</dbReference>
<name>A0A060SFF6_PYCCI</name>
<evidence type="ECO:0000256" key="4">
    <source>
        <dbReference type="ARBA" id="ARBA00022840"/>
    </source>
</evidence>
<keyword evidence="6" id="KW-0539">Nucleus</keyword>
<evidence type="ECO:0000313" key="8">
    <source>
        <dbReference type="Proteomes" id="UP000029665"/>
    </source>
</evidence>
<dbReference type="InterPro" id="IPR052093">
    <property type="entry name" value="HR_Repair_Mediator"/>
</dbReference>
<evidence type="ECO:0000256" key="5">
    <source>
        <dbReference type="ARBA" id="ARBA00023204"/>
    </source>
</evidence>
<dbReference type="InterPro" id="IPR027417">
    <property type="entry name" value="P-loop_NTPase"/>
</dbReference>
<comment type="caution">
    <text evidence="7">The sequence shown here is derived from an EMBL/GenBank/DDBJ whole genome shotgun (WGS) entry which is preliminary data.</text>
</comment>
<dbReference type="PANTHER" id="PTHR46239">
    <property type="entry name" value="DNA REPAIR PROTEIN RAD51 HOMOLOG 3 RAD51C"/>
    <property type="match status" value="1"/>
</dbReference>
<proteinExistence type="predicted"/>
<evidence type="ECO:0000256" key="6">
    <source>
        <dbReference type="ARBA" id="ARBA00023242"/>
    </source>
</evidence>
<evidence type="ECO:0000256" key="3">
    <source>
        <dbReference type="ARBA" id="ARBA00022763"/>
    </source>
</evidence>
<dbReference type="GO" id="GO:0007131">
    <property type="term" value="P:reciprocal meiotic recombination"/>
    <property type="evidence" value="ECO:0007669"/>
    <property type="project" value="TreeGrafter"/>
</dbReference>
<dbReference type="GO" id="GO:0008821">
    <property type="term" value="F:crossover junction DNA endonuclease activity"/>
    <property type="evidence" value="ECO:0007669"/>
    <property type="project" value="TreeGrafter"/>
</dbReference>